<keyword evidence="3" id="KW-1185">Reference proteome</keyword>
<name>A0AAF0JQ75_9CAUD</name>
<evidence type="ECO:0000313" key="2">
    <source>
        <dbReference type="EMBL" id="WFG40918.1"/>
    </source>
</evidence>
<accession>A0AAF0JQ75</accession>
<protein>
    <submittedName>
        <fullName evidence="2">Uncharacterized protein</fullName>
    </submittedName>
</protein>
<dbReference type="Proteomes" id="UP001216172">
    <property type="component" value="Segment"/>
</dbReference>
<evidence type="ECO:0000313" key="3">
    <source>
        <dbReference type="Proteomes" id="UP001216172"/>
    </source>
</evidence>
<dbReference type="EMBL" id="OQ376858">
    <property type="protein sequence ID" value="WFG40918.1"/>
    <property type="molecule type" value="Genomic_DNA"/>
</dbReference>
<feature type="coiled-coil region" evidence="1">
    <location>
        <begin position="7"/>
        <end position="60"/>
    </location>
</feature>
<sequence>MTLQDTIREATSMAEHYEGEAQRLSQQYSGVRPGWVSTDIAIAQSRAASYRKMVEELKEASDEAAD</sequence>
<organism evidence="2 3">
    <name type="scientific">Paracoccus phage ParMal1</name>
    <dbReference type="NCBI Taxonomy" id="3032416"/>
    <lineage>
        <taxon>Viruses</taxon>
        <taxon>Duplodnaviria</taxon>
        <taxon>Heunggongvirae</taxon>
        <taxon>Uroviricota</taxon>
        <taxon>Caudoviricetes</taxon>
        <taxon>Autographivirales</taxon>
        <taxon>Autographivirales incertae sedis</taxon>
        <taxon>Mallvirus</taxon>
        <taxon>Mallvirus ParMal1</taxon>
    </lineage>
</organism>
<keyword evidence="1" id="KW-0175">Coiled coil</keyword>
<gene>
    <name evidence="2" type="ORF">ParaMal1_00034</name>
</gene>
<proteinExistence type="predicted"/>
<evidence type="ECO:0000256" key="1">
    <source>
        <dbReference type="SAM" id="Coils"/>
    </source>
</evidence>
<reference evidence="2" key="1">
    <citation type="submission" date="2023-02" db="EMBL/GenBank/DDBJ databases">
        <authorList>
            <person name="Rihtman B."/>
        </authorList>
    </citation>
    <scope>NUCLEOTIDE SEQUENCE</scope>
</reference>